<dbReference type="RefSeq" id="WP_126704565.1">
    <property type="nucleotide sequence ID" value="NZ_CP034593.1"/>
</dbReference>
<dbReference type="EMBL" id="CP034593">
    <property type="protein sequence ID" value="AZQ77762.1"/>
    <property type="molecule type" value="Genomic_DNA"/>
</dbReference>
<dbReference type="AlphaFoldDB" id="A0A3Q9G5D3"/>
<evidence type="ECO:0000313" key="2">
    <source>
        <dbReference type="Proteomes" id="UP000280344"/>
    </source>
</evidence>
<dbReference type="Proteomes" id="UP000280344">
    <property type="component" value="Chromosome"/>
</dbReference>
<dbReference type="KEGG" id="flh:EJ997_10835"/>
<proteinExistence type="predicted"/>
<name>A0A3Q9G5D3_9ACTO</name>
<gene>
    <name evidence="1" type="ORF">EJ997_10835</name>
</gene>
<accession>A0A3Q9G5D3</accession>
<keyword evidence="2" id="KW-1185">Reference proteome</keyword>
<protein>
    <submittedName>
        <fullName evidence="1">Uncharacterized protein</fullName>
    </submittedName>
</protein>
<organism evidence="1 2">
    <name type="scientific">Flaviflexus ciconiae</name>
    <dbReference type="NCBI Taxonomy" id="2496867"/>
    <lineage>
        <taxon>Bacteria</taxon>
        <taxon>Bacillati</taxon>
        <taxon>Actinomycetota</taxon>
        <taxon>Actinomycetes</taxon>
        <taxon>Actinomycetales</taxon>
        <taxon>Actinomycetaceae</taxon>
        <taxon>Flaviflexus</taxon>
    </lineage>
</organism>
<sequence length="146" mass="15914">MGLTKYQTGGSTSWATEPLKAALTEIVRAIGVSDVRISAYQENGVGWHKTGEAGDVQPGRQDNPSYPDTVDVMNEIVKYVVANWDRLHVRYVAALGWEYGGSWGGPERKRRQVTDYGGSDPFRDHHVHVDFTSGRIPGANAGIAVG</sequence>
<evidence type="ECO:0000313" key="1">
    <source>
        <dbReference type="EMBL" id="AZQ77762.1"/>
    </source>
</evidence>
<reference evidence="1 2" key="1">
    <citation type="submission" date="2018-12" db="EMBL/GenBank/DDBJ databases">
        <title>Complete genome sequence of Flaviflexus sp. H23T48.</title>
        <authorList>
            <person name="Bae J.-W."/>
            <person name="Lee J.-Y."/>
        </authorList>
    </citation>
    <scope>NUCLEOTIDE SEQUENCE [LARGE SCALE GENOMIC DNA]</scope>
    <source>
        <strain evidence="1 2">H23T48</strain>
    </source>
</reference>